<dbReference type="EMBL" id="CP001643">
    <property type="protein sequence ID" value="ACU84224.1"/>
    <property type="molecule type" value="Genomic_DNA"/>
</dbReference>
<sequence length="63" mass="6678">MHSDTHCRTGSRARTALRGPDGCCPRNAPRPVPSVRAGFLTAALARSPLSIPLHPRGQPHASL</sequence>
<accession>C7MGN3</accession>
<evidence type="ECO:0000313" key="2">
    <source>
        <dbReference type="EMBL" id="ACU84224.1"/>
    </source>
</evidence>
<reference evidence="2 3" key="1">
    <citation type="journal article" date="2009" name="Stand. Genomic Sci.">
        <title>Complete genome sequence of Brachybacterium faecium type strain (Schefferle 6-10).</title>
        <authorList>
            <person name="Lapidus A."/>
            <person name="Pukall R."/>
            <person name="Labuttii K."/>
            <person name="Copeland A."/>
            <person name="Del Rio T.G."/>
            <person name="Nolan M."/>
            <person name="Chen F."/>
            <person name="Lucas S."/>
            <person name="Tice H."/>
            <person name="Cheng J.F."/>
            <person name="Bruce D."/>
            <person name="Goodwin L."/>
            <person name="Pitluck S."/>
            <person name="Rohde M."/>
            <person name="Goker M."/>
            <person name="Pati A."/>
            <person name="Ivanova N."/>
            <person name="Mavrommatis K."/>
            <person name="Chen A."/>
            <person name="Palaniappan K."/>
            <person name="D'haeseleer P."/>
            <person name="Chain P."/>
            <person name="Bristow J."/>
            <person name="Eisen J.A."/>
            <person name="Markowitz V."/>
            <person name="Hugenholtz P."/>
            <person name="Kyrpides N.C."/>
            <person name="Klenk H.P."/>
        </authorList>
    </citation>
    <scope>NUCLEOTIDE SEQUENCE [LARGE SCALE GENOMIC DNA]</scope>
    <source>
        <strain evidence="3">ATCC 43885 / DSM 4810 / JCM 11609 / LMG 19847 / NBRC 14762 / NCIMB 9860 / 6-10</strain>
    </source>
</reference>
<protein>
    <submittedName>
        <fullName evidence="2">Uncharacterized protein</fullName>
    </submittedName>
</protein>
<feature type="region of interest" description="Disordered" evidence="1">
    <location>
        <begin position="1"/>
        <end position="32"/>
    </location>
</feature>
<dbReference type="HOGENOM" id="CLU_2876947_0_0_11"/>
<dbReference type="Proteomes" id="UP000001919">
    <property type="component" value="Chromosome"/>
</dbReference>
<evidence type="ECO:0000313" key="3">
    <source>
        <dbReference type="Proteomes" id="UP000001919"/>
    </source>
</evidence>
<dbReference type="AlphaFoldDB" id="C7MGN3"/>
<dbReference type="KEGG" id="bfa:Bfae_03480"/>
<evidence type="ECO:0000256" key="1">
    <source>
        <dbReference type="SAM" id="MobiDB-lite"/>
    </source>
</evidence>
<organism evidence="2 3">
    <name type="scientific">Brachybacterium faecium (strain ATCC 43885 / DSM 4810 / JCM 11609 / LMG 19847 / NBRC 14762 / NCIMB 9860 / 6-10)</name>
    <dbReference type="NCBI Taxonomy" id="446465"/>
    <lineage>
        <taxon>Bacteria</taxon>
        <taxon>Bacillati</taxon>
        <taxon>Actinomycetota</taxon>
        <taxon>Actinomycetes</taxon>
        <taxon>Micrococcales</taxon>
        <taxon>Dermabacteraceae</taxon>
        <taxon>Brachybacterium</taxon>
    </lineage>
</organism>
<proteinExistence type="predicted"/>
<name>C7MGN3_BRAFD</name>
<gene>
    <name evidence="2" type="ordered locus">Bfae_03480</name>
</gene>
<keyword evidence="3" id="KW-1185">Reference proteome</keyword>
<dbReference type="STRING" id="446465.Bfae_03480"/>